<feature type="non-terminal residue" evidence="1">
    <location>
        <position position="77"/>
    </location>
</feature>
<comment type="caution">
    <text evidence="1">The sequence shown here is derived from an EMBL/GenBank/DDBJ whole genome shotgun (WGS) entry which is preliminary data.</text>
</comment>
<gene>
    <name evidence="1" type="ORF">CUNI_LOCUS16858</name>
</gene>
<proteinExistence type="predicted"/>
<dbReference type="EMBL" id="CAJHNH020004569">
    <property type="protein sequence ID" value="CAG5131300.1"/>
    <property type="molecule type" value="Genomic_DNA"/>
</dbReference>
<dbReference type="Proteomes" id="UP000678393">
    <property type="component" value="Unassembled WGS sequence"/>
</dbReference>
<feature type="non-terminal residue" evidence="1">
    <location>
        <position position="1"/>
    </location>
</feature>
<reference evidence="1" key="1">
    <citation type="submission" date="2021-04" db="EMBL/GenBank/DDBJ databases">
        <authorList>
            <consortium name="Molecular Ecology Group"/>
        </authorList>
    </citation>
    <scope>NUCLEOTIDE SEQUENCE</scope>
</reference>
<evidence type="ECO:0000313" key="1">
    <source>
        <dbReference type="EMBL" id="CAG5131300.1"/>
    </source>
</evidence>
<dbReference type="AlphaFoldDB" id="A0A8S3ZTR0"/>
<keyword evidence="2" id="KW-1185">Reference proteome</keyword>
<protein>
    <submittedName>
        <fullName evidence="1">Uncharacterized protein</fullName>
    </submittedName>
</protein>
<name>A0A8S3ZTR0_9EUPU</name>
<sequence length="77" mass="8370">SSIIIDSVVLLPGLSSPDGSVAFQRYAKSENQTEMQQSYLSCLQQVAALSSRQKALEQSPCKDLFFSLQAEPYGGAR</sequence>
<accession>A0A8S3ZTR0</accession>
<organism evidence="1 2">
    <name type="scientific">Candidula unifasciata</name>
    <dbReference type="NCBI Taxonomy" id="100452"/>
    <lineage>
        <taxon>Eukaryota</taxon>
        <taxon>Metazoa</taxon>
        <taxon>Spiralia</taxon>
        <taxon>Lophotrochozoa</taxon>
        <taxon>Mollusca</taxon>
        <taxon>Gastropoda</taxon>
        <taxon>Heterobranchia</taxon>
        <taxon>Euthyneura</taxon>
        <taxon>Panpulmonata</taxon>
        <taxon>Eupulmonata</taxon>
        <taxon>Stylommatophora</taxon>
        <taxon>Helicina</taxon>
        <taxon>Helicoidea</taxon>
        <taxon>Geomitridae</taxon>
        <taxon>Candidula</taxon>
    </lineage>
</organism>
<evidence type="ECO:0000313" key="2">
    <source>
        <dbReference type="Proteomes" id="UP000678393"/>
    </source>
</evidence>